<keyword evidence="1" id="KW-0067">ATP-binding</keyword>
<gene>
    <name evidence="1" type="ORF">EB837_03600</name>
</gene>
<name>A0A3N2SBA2_9ENTR</name>
<protein>
    <submittedName>
        <fullName evidence="1">ATP-binding protein</fullName>
    </submittedName>
</protein>
<dbReference type="RefSeq" id="WP_123650369.1">
    <property type="nucleotide sequence ID" value="NZ_RHFN01000003.1"/>
</dbReference>
<dbReference type="OrthoDB" id="7833808at2"/>
<proteinExistence type="predicted"/>
<comment type="caution">
    <text evidence="1">The sequence shown here is derived from an EMBL/GenBank/DDBJ whole genome shotgun (WGS) entry which is preliminary data.</text>
</comment>
<dbReference type="EMBL" id="RHFN01000003">
    <property type="protein sequence ID" value="ROU17016.1"/>
    <property type="molecule type" value="Genomic_DNA"/>
</dbReference>
<dbReference type="AlphaFoldDB" id="A0A3N2SBA2"/>
<organism evidence="1 2">
    <name type="scientific">Kluyvera ascorbata</name>
    <dbReference type="NCBI Taxonomy" id="51288"/>
    <lineage>
        <taxon>Bacteria</taxon>
        <taxon>Pseudomonadati</taxon>
        <taxon>Pseudomonadota</taxon>
        <taxon>Gammaproteobacteria</taxon>
        <taxon>Enterobacterales</taxon>
        <taxon>Enterobacteriaceae</taxon>
        <taxon>Kluyvera</taxon>
    </lineage>
</organism>
<dbReference type="GO" id="GO:0005524">
    <property type="term" value="F:ATP binding"/>
    <property type="evidence" value="ECO:0007669"/>
    <property type="project" value="UniProtKB-KW"/>
</dbReference>
<keyword evidence="1" id="KW-0547">Nucleotide-binding</keyword>
<sequence>MARKISTLDKIFKSSGNKNVILKKAFKELEPKTLQTFSKIMYKKFPFNNVTSIGEAIENRTIYEFKIFIPEPVKSASNNVLFHYVIGILNRNQNSISKLISLEKKYIDSLLFDKPKDALDILDEIDSSFGLSFWSITQRNNIEYLMYGEVRIGDETKNYNDVDDILIKIHQSNLNEINDGILIAPEIIDSEALKNGIYSFINYRIFGLNSSDITFDIFQVIKHELSSTLVDLYKAFETLCYMTITGIYSGYEPYYDDILKYISSIDHYLFRNLNSNEDLSEEAQLIYDSYTLNDYAVTINLLSKTKEFDPSRFKIFTKSLSLTDTKLPEECFYFLQSNLMSDVYSKNEKFQHSSTRLSNLNLAFRGTLVFNLIKHRINIESKGYYNEKESYIIKAELLFSKDNTPLKSIILSNRAQGSNSYKLKGVTADIFMKKEEPHDIHHNERRLKYFIFQLMNENKVSEASNYLVDKVTYKDKELSQLYIKIKSMTGRIEDACRCFLDMYKISPSAINYFITEEFYSALESSAKNATNIDTAICLYLCKDSFVDKKMNINATGIAIGKSIRYMGLKHPSELPIDKADGMLSFYLSDVCEKDILTKSWLYRTQSEAYDERIRICNILVSNKMGNQDKLVNESKILSKRKVLEVAEKQVNSTKIYADKDYILNNIWEQLNFLFKDIVEKRSEFGDILDSEIERVLKNLDLEKVDISTVTNMGLNILPVHILQYAALGQNYKLKAIFQMIKTYIEEYCFGLKGLNTYLSTRIRHGTLESTITSSLVSNGFMPADDNDEDRQFYNLLKDTPEDLIAQLKRKRNEFKEKLYFIINEIINDWLQISIDSPIPTKQKFNFYFDEYDLIRITKKIELSQSFNECCGYLDEFIEDKLASSCLRVISSLDNKSRADILALFDDFEDFLYEIQRESGCSVSYEFNRLVTISKQHVLNQLDVIINWFKLKQDFHEESYDMEIITGIIKNMVQIENIKVIDNNKIKIKYDILSAIVDIVYNLVNNAIKYSLLHPSNVNIEIECIADKTTNKVSIEVRNDCLAVCNYEEKNQELIKYSAPVSSENLRSLMQREGGNTGIARVKSAIRYELNAREEVTLRYLSENNFSATASFRNAKGLIYD</sequence>
<dbReference type="Proteomes" id="UP000268051">
    <property type="component" value="Unassembled WGS sequence"/>
</dbReference>
<reference evidence="1 2" key="1">
    <citation type="submission" date="2018-10" db="EMBL/GenBank/DDBJ databases">
        <title>Horizontal transference of carbapenem resistance between Klebsiella pneumoniae and Kluyvera ascorbata during abdominal infection: a case report.</title>
        <authorList>
            <person name="Raro O.H.F."/>
            <person name="Lima-Morales D."/>
            <person name="Barth A.L."/>
            <person name="Paim T.G.S."/>
            <person name="Mott M.P."/>
            <person name="Riche C.V.W."/>
            <person name="Teixeira U.F."/>
            <person name="Waechter F."/>
            <person name="Dias C.A.G."/>
        </authorList>
    </citation>
    <scope>NUCLEOTIDE SEQUENCE [LARGE SCALE GENOMIC DNA]</scope>
    <source>
        <strain evidence="1 2">OT2</strain>
    </source>
</reference>
<accession>A0A3N2SBA2</accession>
<evidence type="ECO:0000313" key="1">
    <source>
        <dbReference type="EMBL" id="ROU17016.1"/>
    </source>
</evidence>
<evidence type="ECO:0000313" key="2">
    <source>
        <dbReference type="Proteomes" id="UP000268051"/>
    </source>
</evidence>